<name>A0ABR7F5J8_9FIRM</name>
<evidence type="ECO:0000256" key="3">
    <source>
        <dbReference type="ARBA" id="ARBA00022741"/>
    </source>
</evidence>
<evidence type="ECO:0000256" key="4">
    <source>
        <dbReference type="ARBA" id="ARBA00022801"/>
    </source>
</evidence>
<keyword evidence="3 7" id="KW-0547">Nucleotide-binding</keyword>
<gene>
    <name evidence="9" type="ORF">H8S00_10755</name>
</gene>
<evidence type="ECO:0000313" key="9">
    <source>
        <dbReference type="EMBL" id="MBC5668457.1"/>
    </source>
</evidence>
<keyword evidence="2 7" id="KW-0479">Metal-binding</keyword>
<keyword evidence="4 7" id="KW-0378">Hydrolase</keyword>
<dbReference type="NCBIfam" id="NF011397">
    <property type="entry name" value="PRK14822.1"/>
    <property type="match status" value="1"/>
</dbReference>
<feature type="binding site" evidence="7">
    <location>
        <begin position="8"/>
        <end position="13"/>
    </location>
    <ligand>
        <name>substrate</name>
    </ligand>
</feature>
<accession>A0ABR7F5J8</accession>
<comment type="caution">
    <text evidence="9">The sequence shown here is derived from an EMBL/GenBank/DDBJ whole genome shotgun (WGS) entry which is preliminary data.</text>
</comment>
<feature type="binding site" evidence="7">
    <location>
        <position position="70"/>
    </location>
    <ligand>
        <name>Mg(2+)</name>
        <dbReference type="ChEBI" id="CHEBI:18420"/>
    </ligand>
</feature>
<evidence type="ECO:0000256" key="7">
    <source>
        <dbReference type="HAMAP-Rule" id="MF_01405"/>
    </source>
</evidence>
<comment type="caution">
    <text evidence="7">Lacks conserved residue(s) required for the propagation of feature annotation.</text>
</comment>
<feature type="binding site" evidence="7">
    <location>
        <begin position="181"/>
        <end position="182"/>
    </location>
    <ligand>
        <name>substrate</name>
    </ligand>
</feature>
<evidence type="ECO:0000256" key="8">
    <source>
        <dbReference type="RuleBase" id="RU003781"/>
    </source>
</evidence>
<comment type="function">
    <text evidence="7">Pyrophosphatase that catalyzes the hydrolysis of nucleoside triphosphates to their monophosphate derivatives, with a high preference for the non-canonical purine nucleotides XTP (xanthosine triphosphate), dITP (deoxyinosine triphosphate) and ITP. Seems to function as a house-cleaning enzyme that removes non-canonical purine nucleotides from the nucleotide pool, thus preventing their incorporation into DNA/RNA and avoiding chromosomal lesions.</text>
</comment>
<evidence type="ECO:0000313" key="10">
    <source>
        <dbReference type="Proteomes" id="UP000597877"/>
    </source>
</evidence>
<comment type="catalytic activity">
    <reaction evidence="7">
        <text>dITP + H2O = dIMP + diphosphate + H(+)</text>
        <dbReference type="Rhea" id="RHEA:28342"/>
        <dbReference type="ChEBI" id="CHEBI:15377"/>
        <dbReference type="ChEBI" id="CHEBI:15378"/>
        <dbReference type="ChEBI" id="CHEBI:33019"/>
        <dbReference type="ChEBI" id="CHEBI:61194"/>
        <dbReference type="ChEBI" id="CHEBI:61382"/>
        <dbReference type="EC" id="3.6.1.66"/>
    </reaction>
</comment>
<evidence type="ECO:0000256" key="5">
    <source>
        <dbReference type="ARBA" id="ARBA00022842"/>
    </source>
</evidence>
<dbReference type="Gene3D" id="3.90.950.10">
    <property type="match status" value="1"/>
</dbReference>
<dbReference type="InterPro" id="IPR020922">
    <property type="entry name" value="dITP/XTP_pyrophosphatase"/>
</dbReference>
<evidence type="ECO:0000256" key="2">
    <source>
        <dbReference type="ARBA" id="ARBA00022723"/>
    </source>
</evidence>
<dbReference type="InterPro" id="IPR002637">
    <property type="entry name" value="RdgB/HAM1"/>
</dbReference>
<dbReference type="Proteomes" id="UP000597877">
    <property type="component" value="Unassembled WGS sequence"/>
</dbReference>
<comment type="similarity">
    <text evidence="1 7 8">Belongs to the HAM1 NTPase family.</text>
</comment>
<comment type="catalytic activity">
    <reaction evidence="7">
        <text>XTP + H2O = XMP + diphosphate + H(+)</text>
        <dbReference type="Rhea" id="RHEA:28610"/>
        <dbReference type="ChEBI" id="CHEBI:15377"/>
        <dbReference type="ChEBI" id="CHEBI:15378"/>
        <dbReference type="ChEBI" id="CHEBI:33019"/>
        <dbReference type="ChEBI" id="CHEBI:57464"/>
        <dbReference type="ChEBI" id="CHEBI:61314"/>
        <dbReference type="EC" id="3.6.1.66"/>
    </reaction>
</comment>
<feature type="active site" description="Proton acceptor" evidence="7">
    <location>
        <position position="70"/>
    </location>
</feature>
<dbReference type="PANTHER" id="PTHR11067">
    <property type="entry name" value="INOSINE TRIPHOSPHATE PYROPHOSPHATASE/HAM1 PROTEIN"/>
    <property type="match status" value="1"/>
</dbReference>
<protein>
    <recommendedName>
        <fullName evidence="7">dITP/XTP pyrophosphatase</fullName>
        <ecNumber evidence="7">3.6.1.66</ecNumber>
    </recommendedName>
    <alternativeName>
        <fullName evidence="7">Non-canonical purine NTP pyrophosphatase</fullName>
    </alternativeName>
    <alternativeName>
        <fullName evidence="7">Non-standard purine NTP pyrophosphatase</fullName>
    </alternativeName>
    <alternativeName>
        <fullName evidence="7">Nucleoside-triphosphate diphosphatase</fullName>
    </alternativeName>
    <alternativeName>
        <fullName evidence="7">Nucleoside-triphosphate pyrophosphatase</fullName>
        <shortName evidence="7">NTPase</shortName>
    </alternativeName>
</protein>
<dbReference type="SUPFAM" id="SSF52972">
    <property type="entry name" value="ITPase-like"/>
    <property type="match status" value="1"/>
</dbReference>
<dbReference type="EC" id="3.6.1.66" evidence="7"/>
<dbReference type="EMBL" id="JACOOZ010000008">
    <property type="protein sequence ID" value="MBC5668457.1"/>
    <property type="molecule type" value="Genomic_DNA"/>
</dbReference>
<proteinExistence type="inferred from homology"/>
<organism evidence="9 10">
    <name type="scientific">Eubacterium segne</name>
    <dbReference type="NCBI Taxonomy" id="2763045"/>
    <lineage>
        <taxon>Bacteria</taxon>
        <taxon>Bacillati</taxon>
        <taxon>Bacillota</taxon>
        <taxon>Clostridia</taxon>
        <taxon>Eubacteriales</taxon>
        <taxon>Eubacteriaceae</taxon>
        <taxon>Eubacterium</taxon>
    </lineage>
</organism>
<dbReference type="NCBIfam" id="TIGR00042">
    <property type="entry name" value="RdgB/HAM1 family non-canonical purine NTP pyrophosphatase"/>
    <property type="match status" value="1"/>
</dbReference>
<sequence>MKKVIFATTNKNKVREVNMMMKDFDVELQTMGEAGINIDIVEDGKTFEENAIIKAKTIMEITGEIAIADDSGLEVDYLDGAPGIYSARFLGEDTSYDIKNNYIIDKLKDAKGKERSARFVCAMAVAFPNGKIKTCKGTIEGLIAYEQKGTNGFGYDPIVYVPEYEMTTGEMAPELKNSISHRGKALEQMKEILKAGLEEEC</sequence>
<evidence type="ECO:0000256" key="6">
    <source>
        <dbReference type="ARBA" id="ARBA00023080"/>
    </source>
</evidence>
<feature type="binding site" evidence="7">
    <location>
        <position position="71"/>
    </location>
    <ligand>
        <name>substrate</name>
    </ligand>
</feature>
<dbReference type="HAMAP" id="MF_01405">
    <property type="entry name" value="Non_canon_purine_NTPase"/>
    <property type="match status" value="1"/>
</dbReference>
<reference evidence="9 10" key="1">
    <citation type="submission" date="2020-08" db="EMBL/GenBank/DDBJ databases">
        <title>Genome public.</title>
        <authorList>
            <person name="Liu C."/>
            <person name="Sun Q."/>
        </authorList>
    </citation>
    <scope>NUCLEOTIDE SEQUENCE [LARGE SCALE GENOMIC DNA]</scope>
    <source>
        <strain evidence="9 10">BX4</strain>
    </source>
</reference>
<keyword evidence="5 7" id="KW-0460">Magnesium</keyword>
<feature type="binding site" evidence="7">
    <location>
        <position position="176"/>
    </location>
    <ligand>
        <name>substrate</name>
    </ligand>
</feature>
<dbReference type="PANTHER" id="PTHR11067:SF9">
    <property type="entry name" value="INOSINE TRIPHOSPHATE PYROPHOSPHATASE"/>
    <property type="match status" value="1"/>
</dbReference>
<dbReference type="InterPro" id="IPR029001">
    <property type="entry name" value="ITPase-like_fam"/>
</dbReference>
<dbReference type="RefSeq" id="WP_118589761.1">
    <property type="nucleotide sequence ID" value="NZ_JACOOZ010000008.1"/>
</dbReference>
<evidence type="ECO:0000256" key="1">
    <source>
        <dbReference type="ARBA" id="ARBA00008023"/>
    </source>
</evidence>
<keyword evidence="10" id="KW-1185">Reference proteome</keyword>
<dbReference type="GO" id="GO:0036220">
    <property type="term" value="F:ITP diphosphatase activity"/>
    <property type="evidence" value="ECO:0007669"/>
    <property type="project" value="UniProtKB-EC"/>
</dbReference>
<comment type="catalytic activity">
    <reaction evidence="7">
        <text>ITP + H2O = IMP + diphosphate + H(+)</text>
        <dbReference type="Rhea" id="RHEA:29399"/>
        <dbReference type="ChEBI" id="CHEBI:15377"/>
        <dbReference type="ChEBI" id="CHEBI:15378"/>
        <dbReference type="ChEBI" id="CHEBI:33019"/>
        <dbReference type="ChEBI" id="CHEBI:58053"/>
        <dbReference type="ChEBI" id="CHEBI:61402"/>
        <dbReference type="EC" id="3.6.1.66"/>
    </reaction>
</comment>
<comment type="cofactor">
    <cofactor evidence="7">
        <name>Mg(2+)</name>
        <dbReference type="ChEBI" id="CHEBI:18420"/>
    </cofactor>
    <text evidence="7">Binds 1 Mg(2+) ion per subunit.</text>
</comment>
<dbReference type="Pfam" id="PF01725">
    <property type="entry name" value="Ham1p_like"/>
    <property type="match status" value="1"/>
</dbReference>
<keyword evidence="6 7" id="KW-0546">Nucleotide metabolism</keyword>
<feature type="binding site" evidence="7">
    <location>
        <begin position="153"/>
        <end position="156"/>
    </location>
    <ligand>
        <name>substrate</name>
    </ligand>
</feature>
<comment type="subunit">
    <text evidence="7">Homodimer.</text>
</comment>
<dbReference type="CDD" id="cd00515">
    <property type="entry name" value="HAM1"/>
    <property type="match status" value="1"/>
</dbReference>